<evidence type="ECO:0000256" key="8">
    <source>
        <dbReference type="ARBA" id="ARBA00022630"/>
    </source>
</evidence>
<keyword evidence="10 17" id="KW-0274">FAD</keyword>
<feature type="binding site" evidence="17">
    <location>
        <begin position="37"/>
        <end position="52"/>
    </location>
    <ligand>
        <name>FAD</name>
        <dbReference type="ChEBI" id="CHEBI:57692"/>
    </ligand>
</feature>
<dbReference type="PRINTS" id="PR00368">
    <property type="entry name" value="FADPNR"/>
</dbReference>
<comment type="catalytic activity">
    <reaction evidence="14">
        <text>a menaquinone + succinate = a menaquinol + fumarate</text>
        <dbReference type="Rhea" id="RHEA:27834"/>
        <dbReference type="Rhea" id="RHEA-COMP:9537"/>
        <dbReference type="Rhea" id="RHEA-COMP:9539"/>
        <dbReference type="ChEBI" id="CHEBI:16374"/>
        <dbReference type="ChEBI" id="CHEBI:18151"/>
        <dbReference type="ChEBI" id="CHEBI:29806"/>
        <dbReference type="ChEBI" id="CHEBI:30031"/>
        <dbReference type="EC" id="1.3.5.1"/>
    </reaction>
</comment>
<keyword evidence="8 17" id="KW-0285">Flavoprotein</keyword>
<evidence type="ECO:0000256" key="17">
    <source>
        <dbReference type="PIRSR" id="PIRSR630664-51"/>
    </source>
</evidence>
<dbReference type="SUPFAM" id="SSF56425">
    <property type="entry name" value="Succinate dehydrogenase/fumarate reductase flavoprotein, catalytic domain"/>
    <property type="match status" value="1"/>
</dbReference>
<dbReference type="InterPro" id="IPR036188">
    <property type="entry name" value="FAD/NAD-bd_sf"/>
</dbReference>
<keyword evidence="6 18" id="KW-0813">Transport</keyword>
<evidence type="ECO:0000256" key="16">
    <source>
        <dbReference type="PIRSR" id="PIRSR000171-1"/>
    </source>
</evidence>
<comment type="similarity">
    <text evidence="3 18">Belongs to the FAD-dependent oxidoreductase 2 family. FRD/SDH subfamily.</text>
</comment>
<comment type="catalytic activity">
    <reaction evidence="15 18">
        <text>a quinone + succinate = fumarate + a quinol</text>
        <dbReference type="Rhea" id="RHEA:40523"/>
        <dbReference type="ChEBI" id="CHEBI:24646"/>
        <dbReference type="ChEBI" id="CHEBI:29806"/>
        <dbReference type="ChEBI" id="CHEBI:30031"/>
        <dbReference type="ChEBI" id="CHEBI:132124"/>
        <dbReference type="EC" id="1.3.5.1"/>
    </reaction>
</comment>
<dbReference type="PIRSF" id="PIRSF000171">
    <property type="entry name" value="SDHA_APRA_LASPO"/>
    <property type="match status" value="1"/>
</dbReference>
<dbReference type="OrthoDB" id="9806724at2"/>
<feature type="domain" description="FAD-dependent oxidoreductase 2 FAD-binding" evidence="19">
    <location>
        <begin position="7"/>
        <end position="397"/>
    </location>
</feature>
<evidence type="ECO:0000256" key="12">
    <source>
        <dbReference type="ARBA" id="ARBA00023002"/>
    </source>
</evidence>
<keyword evidence="7" id="KW-1003">Cell membrane</keyword>
<evidence type="ECO:0000256" key="18">
    <source>
        <dbReference type="RuleBase" id="RU362050"/>
    </source>
</evidence>
<dbReference type="eggNOG" id="COG1053">
    <property type="taxonomic scope" value="Bacteria"/>
</dbReference>
<evidence type="ECO:0000256" key="4">
    <source>
        <dbReference type="ARBA" id="ARBA00012792"/>
    </source>
</evidence>
<dbReference type="FunFam" id="3.90.700.10:FF:000003">
    <property type="entry name" value="Fumarate reductase flavoprotein subunit"/>
    <property type="match status" value="1"/>
</dbReference>
<evidence type="ECO:0000256" key="6">
    <source>
        <dbReference type="ARBA" id="ARBA00022448"/>
    </source>
</evidence>
<comment type="subunit">
    <text evidence="18">Part of an enzyme complex containing four subunits: a flavoprotein (FrdA), an iron-sulfur protein (FrdB), and two hydrophobic anchor proteins (FrdC and FrdD).</text>
</comment>
<gene>
    <name evidence="21" type="primary">frdA</name>
    <name evidence="21" type="ORF">HMPREF9444_01689</name>
</gene>
<dbReference type="GO" id="GO:0050660">
    <property type="term" value="F:flavin adenine dinucleotide binding"/>
    <property type="evidence" value="ECO:0007669"/>
    <property type="project" value="InterPro"/>
</dbReference>
<comment type="subcellular location">
    <subcellularLocation>
        <location evidence="2">Cell inner membrane</location>
        <topology evidence="2">Peripheral membrane protein</topology>
        <orientation evidence="2">Cytoplasmic side</orientation>
    </subcellularLocation>
</comment>
<dbReference type="NCBIfam" id="TIGR01176">
    <property type="entry name" value="fum_red_Fp"/>
    <property type="match status" value="1"/>
</dbReference>
<evidence type="ECO:0000256" key="9">
    <source>
        <dbReference type="ARBA" id="ARBA00022741"/>
    </source>
</evidence>
<feature type="domain" description="Fumarate reductase/succinate dehydrogenase flavoprotein-like C-terminal" evidence="20">
    <location>
        <begin position="454"/>
        <end position="586"/>
    </location>
</feature>
<proteinExistence type="inferred from homology"/>
<dbReference type="InterPro" id="IPR027477">
    <property type="entry name" value="Succ_DH/fumarate_Rdtase_cat_sf"/>
</dbReference>
<dbReference type="GO" id="GO:0009055">
    <property type="term" value="F:electron transfer activity"/>
    <property type="evidence" value="ECO:0007669"/>
    <property type="project" value="UniProtKB-ARBA"/>
</dbReference>
<dbReference type="Pfam" id="PF02910">
    <property type="entry name" value="Succ_DH_flav_C"/>
    <property type="match status" value="1"/>
</dbReference>
<evidence type="ECO:0000313" key="22">
    <source>
        <dbReference type="Proteomes" id="UP000018458"/>
    </source>
</evidence>
<feature type="binding site" evidence="17">
    <location>
        <position position="233"/>
    </location>
    <ligand>
        <name>substrate</name>
    </ligand>
</feature>
<dbReference type="GO" id="GO:0006113">
    <property type="term" value="P:fermentation"/>
    <property type="evidence" value="ECO:0007669"/>
    <property type="project" value="TreeGrafter"/>
</dbReference>
<dbReference type="Pfam" id="PF00890">
    <property type="entry name" value="FAD_binding_2"/>
    <property type="match status" value="1"/>
</dbReference>
<dbReference type="Gene3D" id="3.90.700.10">
    <property type="entry name" value="Succinate dehydrogenase/fumarate reductase flavoprotein, catalytic domain"/>
    <property type="match status" value="1"/>
</dbReference>
<dbReference type="InterPro" id="IPR005884">
    <property type="entry name" value="Fum_red_fp"/>
</dbReference>
<feature type="binding site" evidence="17">
    <location>
        <begin position="12"/>
        <end position="17"/>
    </location>
    <ligand>
        <name>FAD</name>
        <dbReference type="ChEBI" id="CHEBI:57692"/>
    </ligand>
</feature>
<dbReference type="InterPro" id="IPR015939">
    <property type="entry name" value="Fum_Rdtase/Succ_DH_flav-like_C"/>
</dbReference>
<dbReference type="Gene3D" id="1.20.58.100">
    <property type="entry name" value="Fumarate reductase/succinate dehydrogenase flavoprotein-like, C-terminal domain"/>
    <property type="match status" value="1"/>
</dbReference>
<dbReference type="InterPro" id="IPR037099">
    <property type="entry name" value="Fum_R/Succ_DH_flav-like_C_sf"/>
</dbReference>
<comment type="caution">
    <text evidence="21">The sequence shown here is derived from an EMBL/GenBank/DDBJ whole genome shotgun (WGS) entry which is preliminary data.</text>
</comment>
<dbReference type="InterPro" id="IPR014006">
    <property type="entry name" value="Succ_Dhase_FrdA_Gneg"/>
</dbReference>
<accession>E8LLR9</accession>
<feature type="binding site" evidence="17">
    <location>
        <position position="380"/>
    </location>
    <ligand>
        <name>FAD</name>
        <dbReference type="ChEBI" id="CHEBI:57692"/>
    </ligand>
</feature>
<dbReference type="SUPFAM" id="SSF51905">
    <property type="entry name" value="FAD/NAD(P)-binding domain"/>
    <property type="match status" value="1"/>
</dbReference>
<evidence type="ECO:0000256" key="2">
    <source>
        <dbReference type="ARBA" id="ARBA00004515"/>
    </source>
</evidence>
<dbReference type="NCBIfam" id="TIGR01812">
    <property type="entry name" value="sdhA_frdA_Gneg"/>
    <property type="match status" value="1"/>
</dbReference>
<dbReference type="PROSITE" id="PS00504">
    <property type="entry name" value="FRD_SDH_FAD_BINDING"/>
    <property type="match status" value="1"/>
</dbReference>
<evidence type="ECO:0000259" key="20">
    <source>
        <dbReference type="Pfam" id="PF02910"/>
    </source>
</evidence>
<dbReference type="GO" id="GO:0009061">
    <property type="term" value="P:anaerobic respiration"/>
    <property type="evidence" value="ECO:0007669"/>
    <property type="project" value="InterPro"/>
</dbReference>
<dbReference type="EMBL" id="AEVO01000113">
    <property type="protein sequence ID" value="EFY06540.1"/>
    <property type="molecule type" value="Genomic_DNA"/>
</dbReference>
<evidence type="ECO:0000313" key="21">
    <source>
        <dbReference type="EMBL" id="EFY06540.1"/>
    </source>
</evidence>
<dbReference type="InterPro" id="IPR003952">
    <property type="entry name" value="FRD_SDH_FAD_BS"/>
</dbReference>
<keyword evidence="11 18" id="KW-0249">Electron transport</keyword>
<reference evidence="21 22" key="1">
    <citation type="submission" date="2011-01" db="EMBL/GenBank/DDBJ databases">
        <authorList>
            <person name="Weinstock G."/>
            <person name="Sodergren E."/>
            <person name="Clifton S."/>
            <person name="Fulton L."/>
            <person name="Fulton B."/>
            <person name="Courtney L."/>
            <person name="Fronick C."/>
            <person name="Harrison M."/>
            <person name="Strong C."/>
            <person name="Farmer C."/>
            <person name="Delahaunty K."/>
            <person name="Markovic C."/>
            <person name="Hall O."/>
            <person name="Minx P."/>
            <person name="Tomlinson C."/>
            <person name="Mitreva M."/>
            <person name="Hou S."/>
            <person name="Chen J."/>
            <person name="Wollam A."/>
            <person name="Pepin K.H."/>
            <person name="Johnson M."/>
            <person name="Bhonagiri V."/>
            <person name="Zhang X."/>
            <person name="Suruliraj S."/>
            <person name="Warren W."/>
            <person name="Chinwalla A."/>
            <person name="Mardis E.R."/>
            <person name="Wilson R.K."/>
        </authorList>
    </citation>
    <scope>NUCLEOTIDE SEQUENCE [LARGE SCALE GENOMIC DNA]</scope>
    <source>
        <strain evidence="22">DSM 22608 / JCM 16073 / KCTC 15190 / YIT 12066</strain>
    </source>
</reference>
<dbReference type="HOGENOM" id="CLU_014312_6_2_6"/>
<evidence type="ECO:0000256" key="1">
    <source>
        <dbReference type="ARBA" id="ARBA00001974"/>
    </source>
</evidence>
<dbReference type="GO" id="GO:0008177">
    <property type="term" value="F:succinate dehydrogenase (quinone) activity"/>
    <property type="evidence" value="ECO:0007669"/>
    <property type="project" value="UniProtKB-EC"/>
</dbReference>
<dbReference type="SUPFAM" id="SSF46977">
    <property type="entry name" value="Succinate dehydrogenase/fumarate reductase flavoprotein C-terminal domain"/>
    <property type="match status" value="1"/>
</dbReference>
<dbReference type="EC" id="1.3.5.1" evidence="4 18"/>
<feature type="binding site" evidence="17">
    <location>
        <position position="245"/>
    </location>
    <ligand>
        <name>substrate</name>
    </ligand>
</feature>
<dbReference type="Gene3D" id="4.10.80.40">
    <property type="entry name" value="succinate dehydrogenase protein domain"/>
    <property type="match status" value="1"/>
</dbReference>
<evidence type="ECO:0000259" key="19">
    <source>
        <dbReference type="Pfam" id="PF00890"/>
    </source>
</evidence>
<evidence type="ECO:0000256" key="10">
    <source>
        <dbReference type="ARBA" id="ARBA00022827"/>
    </source>
</evidence>
<dbReference type="AlphaFoldDB" id="E8LLR9"/>
<keyword evidence="13" id="KW-0472">Membrane</keyword>
<dbReference type="NCBIfam" id="NF006686">
    <property type="entry name" value="PRK09231.1"/>
    <property type="match status" value="1"/>
</dbReference>
<organism evidence="21 22">
    <name type="scientific">Succinatimonas hippei (strain DSM 22608 / JCM 16073 / KCTC 15190 / YIT 12066)</name>
    <dbReference type="NCBI Taxonomy" id="762983"/>
    <lineage>
        <taxon>Bacteria</taxon>
        <taxon>Pseudomonadati</taxon>
        <taxon>Pseudomonadota</taxon>
        <taxon>Gammaproteobacteria</taxon>
        <taxon>Aeromonadales</taxon>
        <taxon>Succinivibrionaceae</taxon>
        <taxon>Succinatimonas</taxon>
    </lineage>
</organism>
<feature type="active site" description="Proton acceptor" evidence="16">
    <location>
        <position position="288"/>
    </location>
</feature>
<feature type="binding site" evidence="17">
    <location>
        <begin position="396"/>
        <end position="397"/>
    </location>
    <ligand>
        <name>FAD</name>
        <dbReference type="ChEBI" id="CHEBI:57692"/>
    </ligand>
</feature>
<evidence type="ECO:0000256" key="5">
    <source>
        <dbReference type="ARBA" id="ARBA00014044"/>
    </source>
</evidence>
<dbReference type="STRING" id="762983.HMPREF9444_01689"/>
<dbReference type="Gene3D" id="3.50.50.60">
    <property type="entry name" value="FAD/NAD(P)-binding domain"/>
    <property type="match status" value="1"/>
</dbReference>
<dbReference type="RefSeq" id="WP_009143857.1">
    <property type="nucleotide sequence ID" value="NZ_GL831045.1"/>
</dbReference>
<evidence type="ECO:0000256" key="7">
    <source>
        <dbReference type="ARBA" id="ARBA00022475"/>
    </source>
</evidence>
<keyword evidence="22" id="KW-1185">Reference proteome</keyword>
<feature type="binding site" evidence="17">
    <location>
        <position position="391"/>
    </location>
    <ligand>
        <name>substrate</name>
    </ligand>
</feature>
<keyword evidence="9" id="KW-0547">Nucleotide-binding</keyword>
<dbReference type="Proteomes" id="UP000018458">
    <property type="component" value="Unassembled WGS sequence"/>
</dbReference>
<dbReference type="PANTHER" id="PTHR11632">
    <property type="entry name" value="SUCCINATE DEHYDROGENASE 2 FLAVOPROTEIN SUBUNIT"/>
    <property type="match status" value="1"/>
</dbReference>
<name>E8LLR9_SUCHY</name>
<dbReference type="GO" id="GO:0005886">
    <property type="term" value="C:plasma membrane"/>
    <property type="evidence" value="ECO:0007669"/>
    <property type="project" value="UniProtKB-SubCell"/>
</dbReference>
<keyword evidence="12 18" id="KW-0560">Oxidoreductase</keyword>
<dbReference type="FunFam" id="1.20.58.100:FF:000001">
    <property type="entry name" value="Succinate dehydrogenase flavoprotein subunit (SdhA)"/>
    <property type="match status" value="1"/>
</dbReference>
<dbReference type="InterPro" id="IPR003953">
    <property type="entry name" value="FAD-dep_OxRdtase_2_FAD-bd"/>
</dbReference>
<feature type="binding site" evidence="17">
    <location>
        <position position="356"/>
    </location>
    <ligand>
        <name>substrate</name>
    </ligand>
</feature>
<comment type="cofactor">
    <cofactor evidence="1 17 18">
        <name>FAD</name>
        <dbReference type="ChEBI" id="CHEBI:57692"/>
    </cofactor>
</comment>
<dbReference type="PANTHER" id="PTHR11632:SF82">
    <property type="entry name" value="FUMARATE REDUCTASE FLAVOPROTEIN SUBUNIT"/>
    <property type="match status" value="1"/>
</dbReference>
<evidence type="ECO:0000256" key="13">
    <source>
        <dbReference type="ARBA" id="ARBA00023136"/>
    </source>
</evidence>
<evidence type="ECO:0000256" key="15">
    <source>
        <dbReference type="ARBA" id="ARBA00049220"/>
    </source>
</evidence>
<dbReference type="GO" id="GO:0022900">
    <property type="term" value="P:electron transport chain"/>
    <property type="evidence" value="ECO:0007669"/>
    <property type="project" value="UniProtKB-UniRule"/>
</dbReference>
<dbReference type="InterPro" id="IPR030664">
    <property type="entry name" value="SdhA/FrdA/AprA"/>
</dbReference>
<evidence type="ECO:0000256" key="14">
    <source>
        <dbReference type="ARBA" id="ARBA00034412"/>
    </source>
</evidence>
<sequence>MEKFQADVAIVGAGGTGLRAAIAVAQANPKLRVALISKVYPMRSHTVAAEGGAAGVIRDDDSYQKHFEDTVAGGDWLCEQDVVEYFVRHTTEELFQLEHWGCPWSRKPDGDVNVRRFGGMKVPRTWFAADKSGFHMLHTLFQTSVQFPSIHRFDEHFVLDLLVEEGVCRGVVCYDLQNGVFRQINAKSVIIATGGAGRAYIFNTDGGIVTGDGIALAYRHGVPIRDMEFVQYHPTGLLGCGILMTEGCRGEGGVLYNKDHYRYLQDYGLGPETPVGHPKNKYMELGPRDRVSQAFWQESKKGRTIKYPLGEAVHLDLTHLGEKYLHERLPMICELAMTYSGVDPVKQPVPVRPVVHYTMGGIETDGKTATRMPGLYAAGECASVGIHGANRLGSNSLVETIVFGKVAGDEAAKRAMSIKKDFDSPELDKQAEAAMARALALFDVQGGESQSKIRTEMGESMEKGVGIYREETTMQETINVLKDLKKRIKNVPLTDRGRVFNTEWMNLIELGYTLDCAQTMVHSAINRKESRGSHQRLDGPNGAYKERDDKHFLKHSLAIYNKETDLPDISLSDVKITTFQPAKRVYGAEAEKAEAAKAAAAAAAKAKEARK</sequence>
<evidence type="ECO:0000256" key="3">
    <source>
        <dbReference type="ARBA" id="ARBA00008040"/>
    </source>
</evidence>
<feature type="binding site" evidence="17">
    <location>
        <position position="212"/>
    </location>
    <ligand>
        <name>FAD</name>
        <dbReference type="ChEBI" id="CHEBI:57692"/>
    </ligand>
</feature>
<protein>
    <recommendedName>
        <fullName evidence="5 18">Fumarate reductase flavoprotein subunit</fullName>
        <ecNumber evidence="4 18">1.3.5.1</ecNumber>
    </recommendedName>
</protein>
<evidence type="ECO:0000256" key="11">
    <source>
        <dbReference type="ARBA" id="ARBA00022982"/>
    </source>
</evidence>